<feature type="transmembrane region" description="Helical" evidence="1">
    <location>
        <begin position="374"/>
        <end position="394"/>
    </location>
</feature>
<feature type="transmembrane region" description="Helical" evidence="1">
    <location>
        <begin position="15"/>
        <end position="33"/>
    </location>
</feature>
<feature type="transmembrane region" description="Helical" evidence="1">
    <location>
        <begin position="350"/>
        <end position="368"/>
    </location>
</feature>
<evidence type="ECO:0000256" key="1">
    <source>
        <dbReference type="SAM" id="Phobius"/>
    </source>
</evidence>
<feature type="transmembrane region" description="Helical" evidence="1">
    <location>
        <begin position="236"/>
        <end position="261"/>
    </location>
</feature>
<comment type="caution">
    <text evidence="2">The sequence shown here is derived from an EMBL/GenBank/DDBJ whole genome shotgun (WGS) entry which is preliminary data.</text>
</comment>
<feature type="transmembrane region" description="Helical" evidence="1">
    <location>
        <begin position="325"/>
        <end position="343"/>
    </location>
</feature>
<accession>A0A3A9ZSY0</accession>
<dbReference type="AlphaFoldDB" id="A0A3A9ZSY0"/>
<dbReference type="EMBL" id="RBAK01000001">
    <property type="protein sequence ID" value="RKN51310.1"/>
    <property type="molecule type" value="Genomic_DNA"/>
</dbReference>
<keyword evidence="1" id="KW-0812">Transmembrane</keyword>
<dbReference type="Pfam" id="PF06772">
    <property type="entry name" value="LtrA"/>
    <property type="match status" value="1"/>
</dbReference>
<dbReference type="OrthoDB" id="7698234at2"/>
<dbReference type="InterPro" id="IPR010640">
    <property type="entry name" value="Low_temperature_requirement_A"/>
</dbReference>
<organism evidence="2 3">
    <name type="scientific">Micromonospora endolithica</name>
    <dbReference type="NCBI Taxonomy" id="230091"/>
    <lineage>
        <taxon>Bacteria</taxon>
        <taxon>Bacillati</taxon>
        <taxon>Actinomycetota</taxon>
        <taxon>Actinomycetes</taxon>
        <taxon>Micromonosporales</taxon>
        <taxon>Micromonosporaceae</taxon>
        <taxon>Micromonospora</taxon>
    </lineage>
</organism>
<dbReference type="PANTHER" id="PTHR36840">
    <property type="entry name" value="BLL5714 PROTEIN"/>
    <property type="match status" value="1"/>
</dbReference>
<dbReference type="Proteomes" id="UP000281726">
    <property type="component" value="Unassembled WGS sequence"/>
</dbReference>
<name>A0A3A9ZSY0_9ACTN</name>
<dbReference type="PANTHER" id="PTHR36840:SF1">
    <property type="entry name" value="BLL5714 PROTEIN"/>
    <property type="match status" value="1"/>
</dbReference>
<feature type="transmembrane region" description="Helical" evidence="1">
    <location>
        <begin position="71"/>
        <end position="93"/>
    </location>
</feature>
<feature type="transmembrane region" description="Helical" evidence="1">
    <location>
        <begin position="207"/>
        <end position="230"/>
    </location>
</feature>
<gene>
    <name evidence="2" type="ORF">D7223_03085</name>
</gene>
<feature type="transmembrane region" description="Helical" evidence="1">
    <location>
        <begin position="45"/>
        <end position="64"/>
    </location>
</feature>
<sequence length="425" mass="45683">MRPSAPGSRTTRLELYFDLVFVFAFLTVTTLTANNSTVRGLVQGLLVLALLWWCWTGFAALGNVVRTDQGVLPLVAFLTTAALFVLAVGMPQAFVDQPGGLPGPLVFAACYLVVRAAQVGVLGWVVRADPRLRRRWLLLALPPVVATVLLVTAALAPQRFAGGQVEIGVRLGLWIAALAVEYGVGLLLWGTGWVVVSAGHLAERHALIILVALGESIIALGTGSGFVTGLPLSWPVILAGTLGIVVVAAFWWSYFDTLALAMEQTLHRTRERAARLRLARDAYTYLHLPLIVGVILFALGLKGQLAEAADPLTPRWGERIETLEVLVLYGGAAVYLATLVILGWRVLRTVRWPSVAAVAAVVLLAPVARQLPELIALGVLAVSVVAAAAAQTVVDTPRRRQVRQVALEEQLAGEVDQTRWRGEHL</sequence>
<feature type="transmembrane region" description="Helical" evidence="1">
    <location>
        <begin position="137"/>
        <end position="156"/>
    </location>
</feature>
<keyword evidence="3" id="KW-1185">Reference proteome</keyword>
<keyword evidence="1" id="KW-1133">Transmembrane helix</keyword>
<feature type="transmembrane region" description="Helical" evidence="1">
    <location>
        <begin position="282"/>
        <end position="305"/>
    </location>
</feature>
<evidence type="ECO:0000313" key="3">
    <source>
        <dbReference type="Proteomes" id="UP000281726"/>
    </source>
</evidence>
<protein>
    <submittedName>
        <fullName evidence="2">Low temperature requirement protein A</fullName>
    </submittedName>
</protein>
<feature type="transmembrane region" description="Helical" evidence="1">
    <location>
        <begin position="105"/>
        <end position="125"/>
    </location>
</feature>
<evidence type="ECO:0000313" key="2">
    <source>
        <dbReference type="EMBL" id="RKN51310.1"/>
    </source>
</evidence>
<keyword evidence="1" id="KW-0472">Membrane</keyword>
<feature type="transmembrane region" description="Helical" evidence="1">
    <location>
        <begin position="171"/>
        <end position="195"/>
    </location>
</feature>
<proteinExistence type="predicted"/>
<reference evidence="2 3" key="1">
    <citation type="journal article" date="2004" name="Syst. Appl. Microbiol.">
        <title>Cryptoendolithic actinomycetes from antarctic sandstone rock samples: Micromonospora endolithica sp. nov. and two isolates related to Micromonospora coerulea Jensen 1932.</title>
        <authorList>
            <person name="Hirsch P."/>
            <person name="Mevs U."/>
            <person name="Kroppenstedt R.M."/>
            <person name="Schumann P."/>
            <person name="Stackebrandt E."/>
        </authorList>
    </citation>
    <scope>NUCLEOTIDE SEQUENCE [LARGE SCALE GENOMIC DNA]</scope>
    <source>
        <strain evidence="2 3">JCM 12677</strain>
    </source>
</reference>